<dbReference type="RefSeq" id="XP_066707528.1">
    <property type="nucleotide sequence ID" value="XM_066866614.1"/>
</dbReference>
<protein>
    <recommendedName>
        <fullName evidence="4">Secreted protein</fullName>
    </recommendedName>
</protein>
<dbReference type="Proteomes" id="UP001480595">
    <property type="component" value="Unassembled WGS sequence"/>
</dbReference>
<comment type="caution">
    <text evidence="2">The sequence shown here is derived from an EMBL/GenBank/DDBJ whole genome shotgun (WGS) entry which is preliminary data.</text>
</comment>
<organism evidence="2 3">
    <name type="scientific">Apiospora phragmitis</name>
    <dbReference type="NCBI Taxonomy" id="2905665"/>
    <lineage>
        <taxon>Eukaryota</taxon>
        <taxon>Fungi</taxon>
        <taxon>Dikarya</taxon>
        <taxon>Ascomycota</taxon>
        <taxon>Pezizomycotina</taxon>
        <taxon>Sordariomycetes</taxon>
        <taxon>Xylariomycetidae</taxon>
        <taxon>Amphisphaeriales</taxon>
        <taxon>Apiosporaceae</taxon>
        <taxon>Apiospora</taxon>
    </lineage>
</organism>
<dbReference type="GeneID" id="92099679"/>
<accession>A0ABR1SSK3</accession>
<gene>
    <name evidence="2" type="ORF">PG994_015207</name>
</gene>
<evidence type="ECO:0000256" key="1">
    <source>
        <dbReference type="SAM" id="MobiDB-lite"/>
    </source>
</evidence>
<name>A0ABR1SSK3_9PEZI</name>
<sequence>MAAAVCLRPPIFFWRFCRGGQQAGGLVQSLRPDHPPQRTLSSETLVLPFGHLCIAFTVELARASRSYNLALRAQRLVLSDHIVHGERRNSSRPSLPTPASPVLLPPTHRRGRCASIAISNDGPYVSLAPGHQAMASI</sequence>
<proteinExistence type="predicted"/>
<feature type="region of interest" description="Disordered" evidence="1">
    <location>
        <begin position="87"/>
        <end position="107"/>
    </location>
</feature>
<keyword evidence="3" id="KW-1185">Reference proteome</keyword>
<reference evidence="2 3" key="1">
    <citation type="submission" date="2023-01" db="EMBL/GenBank/DDBJ databases">
        <title>Analysis of 21 Apiospora genomes using comparative genomics revels a genus with tremendous synthesis potential of carbohydrate active enzymes and secondary metabolites.</title>
        <authorList>
            <person name="Sorensen T."/>
        </authorList>
    </citation>
    <scope>NUCLEOTIDE SEQUENCE [LARGE SCALE GENOMIC DNA]</scope>
    <source>
        <strain evidence="2 3">CBS 135458</strain>
    </source>
</reference>
<evidence type="ECO:0000313" key="3">
    <source>
        <dbReference type="Proteomes" id="UP001480595"/>
    </source>
</evidence>
<evidence type="ECO:0000313" key="2">
    <source>
        <dbReference type="EMBL" id="KAK8036710.1"/>
    </source>
</evidence>
<dbReference type="EMBL" id="JAQQWL010000018">
    <property type="protein sequence ID" value="KAK8036710.1"/>
    <property type="molecule type" value="Genomic_DNA"/>
</dbReference>
<evidence type="ECO:0008006" key="4">
    <source>
        <dbReference type="Google" id="ProtNLM"/>
    </source>
</evidence>